<keyword evidence="1" id="KW-0812">Transmembrane</keyword>
<organism evidence="2 3">
    <name type="scientific">Yasminevirus sp. GU-2018</name>
    <dbReference type="NCBI Taxonomy" id="2420051"/>
    <lineage>
        <taxon>Viruses</taxon>
        <taxon>Varidnaviria</taxon>
        <taxon>Bamfordvirae</taxon>
        <taxon>Nucleocytoviricota</taxon>
        <taxon>Megaviricetes</taxon>
        <taxon>Imitervirales</taxon>
        <taxon>Mimiviridae</taxon>
        <taxon>Klosneuvirinae</taxon>
        <taxon>Yasminevirus</taxon>
        <taxon>Yasminevirus saudimassiliense</taxon>
    </lineage>
</organism>
<evidence type="ECO:0000256" key="1">
    <source>
        <dbReference type="SAM" id="Phobius"/>
    </source>
</evidence>
<feature type="transmembrane region" description="Helical" evidence="1">
    <location>
        <begin position="240"/>
        <end position="257"/>
    </location>
</feature>
<comment type="caution">
    <text evidence="2">The sequence shown here is derived from an EMBL/GenBank/DDBJ whole genome shotgun (WGS) entry which is preliminary data.</text>
</comment>
<feature type="transmembrane region" description="Helical" evidence="1">
    <location>
        <begin position="263"/>
        <end position="285"/>
    </location>
</feature>
<feature type="transmembrane region" description="Helical" evidence="1">
    <location>
        <begin position="155"/>
        <end position="185"/>
    </location>
</feature>
<evidence type="ECO:0000313" key="2">
    <source>
        <dbReference type="EMBL" id="VBB18736.1"/>
    </source>
</evidence>
<accession>A0A5K0UBZ0</accession>
<name>A0A5K0UBZ0_9VIRU</name>
<feature type="transmembrane region" description="Helical" evidence="1">
    <location>
        <begin position="114"/>
        <end position="135"/>
    </location>
</feature>
<reference evidence="2 3" key="1">
    <citation type="submission" date="2018-10" db="EMBL/GenBank/DDBJ databases">
        <authorList>
            <consortium name="IHU Genomes"/>
        </authorList>
    </citation>
    <scope>NUCLEOTIDE SEQUENCE [LARGE SCALE GENOMIC DNA]</scope>
    <source>
        <strain evidence="2 3">A1</strain>
    </source>
</reference>
<feature type="transmembrane region" description="Helical" evidence="1">
    <location>
        <begin position="83"/>
        <end position="102"/>
    </location>
</feature>
<gene>
    <name evidence="2" type="ORF">YASMINEVIRUS_1268</name>
</gene>
<feature type="transmembrane region" description="Helical" evidence="1">
    <location>
        <begin position="56"/>
        <end position="77"/>
    </location>
</feature>
<dbReference type="EMBL" id="UPSH01000001">
    <property type="protein sequence ID" value="VBB18736.1"/>
    <property type="molecule type" value="Genomic_DNA"/>
</dbReference>
<keyword evidence="3" id="KW-1185">Reference proteome</keyword>
<sequence>MYIPVHTALTPAFILFISFIFFICSSLVVLINMMTETNLKTIICNKYCVSITPPSWFFNVRYVLFGITFLIMLLLVSTWWDQILINSLIYLTSAQFIDITTSSVARRENIGQTVAMHFLSTVIVLFSYLLNYNVSIRASDLFSMSPYFYENADHFLYQTFLSFYLGWQLIYLIVSFATFIKYSFFSSVVDRNSKRIEHKNMTRQLKKIRSVGGGNLVDKVSDAPYPFEKTVIDNAFRTGLFVYIGCIITFWTIYHMVPTATGSVFNISGIGLHICVLLAIVSIMTNKLFYE</sequence>
<feature type="transmembrane region" description="Helical" evidence="1">
    <location>
        <begin position="12"/>
        <end position="35"/>
    </location>
</feature>
<keyword evidence="1" id="KW-0472">Membrane</keyword>
<evidence type="ECO:0000313" key="3">
    <source>
        <dbReference type="Proteomes" id="UP000594342"/>
    </source>
</evidence>
<proteinExistence type="predicted"/>
<keyword evidence="1" id="KW-1133">Transmembrane helix</keyword>
<protein>
    <submittedName>
        <fullName evidence="2">Uncharacterized protein</fullName>
    </submittedName>
</protein>
<dbReference type="Proteomes" id="UP000594342">
    <property type="component" value="Unassembled WGS sequence"/>
</dbReference>